<dbReference type="SUPFAM" id="SSF47616">
    <property type="entry name" value="GST C-terminal domain-like"/>
    <property type="match status" value="1"/>
</dbReference>
<evidence type="ECO:0000313" key="4">
    <source>
        <dbReference type="Proteomes" id="UP000471409"/>
    </source>
</evidence>
<dbReference type="Proteomes" id="UP000471409">
    <property type="component" value="Unassembled WGS sequence"/>
</dbReference>
<feature type="domain" description="GST N-terminal" evidence="1">
    <location>
        <begin position="1"/>
        <end position="81"/>
    </location>
</feature>
<name>A0A6P0D7U1_RHILE</name>
<organism evidence="3 4">
    <name type="scientific">Rhizobium leguminosarum</name>
    <dbReference type="NCBI Taxonomy" id="384"/>
    <lineage>
        <taxon>Bacteria</taxon>
        <taxon>Pseudomonadati</taxon>
        <taxon>Pseudomonadota</taxon>
        <taxon>Alphaproteobacteria</taxon>
        <taxon>Hyphomicrobiales</taxon>
        <taxon>Rhizobiaceae</taxon>
        <taxon>Rhizobium/Agrobacterium group</taxon>
        <taxon>Rhizobium</taxon>
    </lineage>
</organism>
<dbReference type="GO" id="GO:0016740">
    <property type="term" value="F:transferase activity"/>
    <property type="evidence" value="ECO:0007669"/>
    <property type="project" value="UniProtKB-KW"/>
</dbReference>
<evidence type="ECO:0000313" key="3">
    <source>
        <dbReference type="EMBL" id="NEK49069.1"/>
    </source>
</evidence>
<gene>
    <name evidence="3" type="ORF">GUK36_06455</name>
</gene>
<evidence type="ECO:0000259" key="2">
    <source>
        <dbReference type="PROSITE" id="PS50405"/>
    </source>
</evidence>
<dbReference type="CDD" id="cd03057">
    <property type="entry name" value="GST_N_Beta"/>
    <property type="match status" value="1"/>
</dbReference>
<dbReference type="InterPro" id="IPR004045">
    <property type="entry name" value="Glutathione_S-Trfase_N"/>
</dbReference>
<reference evidence="3 4" key="1">
    <citation type="submission" date="2020-01" db="EMBL/GenBank/DDBJ databases">
        <title>Rhizobium genotypes associated with high levels of biological nitrogen fixation by grain legumes in a temperate-maritime cropping system.</title>
        <authorList>
            <person name="Maluk M."/>
            <person name="Francesc Ferrando Molina F."/>
            <person name="Lopez Del Egido L."/>
            <person name="Lafos M."/>
            <person name="Langarica-Fuentes A."/>
            <person name="Gebre Yohannes G."/>
            <person name="Young M.W."/>
            <person name="Martin P."/>
            <person name="Gantlett R."/>
            <person name="Kenicer G."/>
            <person name="Hawes C."/>
            <person name="Begg G.S."/>
            <person name="Quilliam R.S."/>
            <person name="Squire G.R."/>
            <person name="Poole P.S."/>
            <person name="Young P.W."/>
            <person name="Iannetta P.M."/>
            <person name="James E.K."/>
        </authorList>
    </citation>
    <scope>NUCLEOTIDE SEQUENCE [LARGE SCALE GENOMIC DNA]</scope>
    <source>
        <strain evidence="3 4">JHI944</strain>
    </source>
</reference>
<dbReference type="EMBL" id="WXXP01000003">
    <property type="protein sequence ID" value="NEK49069.1"/>
    <property type="molecule type" value="Genomic_DNA"/>
</dbReference>
<proteinExistence type="predicted"/>
<dbReference type="Gene3D" id="1.20.1050.10">
    <property type="match status" value="1"/>
</dbReference>
<dbReference type="Pfam" id="PF00043">
    <property type="entry name" value="GST_C"/>
    <property type="match status" value="1"/>
</dbReference>
<feature type="domain" description="GST C-terminal" evidence="2">
    <location>
        <begin position="84"/>
        <end position="194"/>
    </location>
</feature>
<dbReference type="InterPro" id="IPR036249">
    <property type="entry name" value="Thioredoxin-like_sf"/>
</dbReference>
<dbReference type="SUPFAM" id="SSF52833">
    <property type="entry name" value="Thioredoxin-like"/>
    <property type="match status" value="1"/>
</dbReference>
<keyword evidence="3" id="KW-0808">Transferase</keyword>
<dbReference type="SFLD" id="SFLDS00019">
    <property type="entry name" value="Glutathione_Transferase_(cytos"/>
    <property type="match status" value="1"/>
</dbReference>
<comment type="caution">
    <text evidence="3">The sequence shown here is derived from an EMBL/GenBank/DDBJ whole genome shotgun (WGS) entry which is preliminary data.</text>
</comment>
<dbReference type="InterPro" id="IPR004046">
    <property type="entry name" value="GST_C"/>
</dbReference>
<dbReference type="InterPro" id="IPR036282">
    <property type="entry name" value="Glutathione-S-Trfase_C_sf"/>
</dbReference>
<dbReference type="AlphaFoldDB" id="A0A6P0D7U1"/>
<dbReference type="InterPro" id="IPR040079">
    <property type="entry name" value="Glutathione_S-Trfase"/>
</dbReference>
<dbReference type="PANTHER" id="PTHR44051">
    <property type="entry name" value="GLUTATHIONE S-TRANSFERASE-RELATED"/>
    <property type="match status" value="1"/>
</dbReference>
<dbReference type="Gene3D" id="3.40.30.10">
    <property type="entry name" value="Glutaredoxin"/>
    <property type="match status" value="1"/>
</dbReference>
<dbReference type="InterPro" id="IPR010987">
    <property type="entry name" value="Glutathione-S-Trfase_C-like"/>
</dbReference>
<dbReference type="PROSITE" id="PS50404">
    <property type="entry name" value="GST_NTER"/>
    <property type="match status" value="1"/>
</dbReference>
<sequence length="194" mass="22090">MKIYYFPMACSLADHIALQEAGVEFESERVDLGTKLTASGRNFREINAKGYVPALELDNGEVLTENIAILDWIASQFPKLGLPGEMGRTRLIEALTYISTELHRSFKPMWSSGSEQEMAEARAAILMRLEFLSEKFKGDYMFGENPSVADFYLFVMLLWAERYMLDVPKQLAIFRERMKSRAAVRVVMALEGLI</sequence>
<accession>A0A6P0D7U1</accession>
<dbReference type="PANTHER" id="PTHR44051:SF8">
    <property type="entry name" value="GLUTATHIONE S-TRANSFERASE GSTA"/>
    <property type="match status" value="1"/>
</dbReference>
<dbReference type="Pfam" id="PF13409">
    <property type="entry name" value="GST_N_2"/>
    <property type="match status" value="1"/>
</dbReference>
<protein>
    <submittedName>
        <fullName evidence="3">Glutathione S-transferase</fullName>
    </submittedName>
</protein>
<dbReference type="PROSITE" id="PS50405">
    <property type="entry name" value="GST_CTER"/>
    <property type="match status" value="1"/>
</dbReference>
<dbReference type="RefSeq" id="WP_131591048.1">
    <property type="nucleotide sequence ID" value="NZ_JAAXBK010000001.1"/>
</dbReference>
<evidence type="ECO:0000259" key="1">
    <source>
        <dbReference type="PROSITE" id="PS50404"/>
    </source>
</evidence>